<sequence length="191" mass="21063">GVIAVLASGGSNLLNFINLKKYISLRPVGHYDFKQHLQPIFIFFATSIAISIYTNLDTVMLGFMTNDTQVGLYSASVKVKTVLLAVVSSLGNVLLPRLSVYIHDNDYSKFREALSRVLNFLLLITIPLTLFFTLYVKDSIILLSGEAFLDASLSMRLLMPTVFFCALSGMTGNQMLVPLGREKAVMLSVSI</sequence>
<evidence type="ECO:0000313" key="7">
    <source>
        <dbReference type="EMBL" id="EKC55868.1"/>
    </source>
</evidence>
<keyword evidence="4 6" id="KW-1133">Transmembrane helix</keyword>
<evidence type="ECO:0000256" key="3">
    <source>
        <dbReference type="ARBA" id="ARBA00022692"/>
    </source>
</evidence>
<protein>
    <submittedName>
        <fullName evidence="7">Flippase Wzx</fullName>
    </submittedName>
</protein>
<proteinExistence type="predicted"/>
<keyword evidence="3 6" id="KW-0812">Transmembrane</keyword>
<feature type="transmembrane region" description="Helical" evidence="6">
    <location>
        <begin position="117"/>
        <end position="137"/>
    </location>
</feature>
<dbReference type="Pfam" id="PF13440">
    <property type="entry name" value="Polysacc_synt_3"/>
    <property type="match status" value="1"/>
</dbReference>
<accession>K1SE88</accession>
<feature type="transmembrane region" description="Helical" evidence="6">
    <location>
        <begin position="40"/>
        <end position="65"/>
    </location>
</feature>
<reference evidence="7" key="1">
    <citation type="journal article" date="2013" name="Environ. Microbiol.">
        <title>Microbiota from the distal guts of lean and obese adolescents exhibit partial functional redundancy besides clear differences in community structure.</title>
        <authorList>
            <person name="Ferrer M."/>
            <person name="Ruiz A."/>
            <person name="Lanza F."/>
            <person name="Haange S.B."/>
            <person name="Oberbach A."/>
            <person name="Till H."/>
            <person name="Bargiela R."/>
            <person name="Campoy C."/>
            <person name="Segura M.T."/>
            <person name="Richter M."/>
            <person name="von Bergen M."/>
            <person name="Seifert J."/>
            <person name="Suarez A."/>
        </authorList>
    </citation>
    <scope>NUCLEOTIDE SEQUENCE</scope>
</reference>
<feature type="transmembrane region" description="Helical" evidence="6">
    <location>
        <begin position="77"/>
        <end position="96"/>
    </location>
</feature>
<feature type="non-terminal residue" evidence="7">
    <location>
        <position position="1"/>
    </location>
</feature>
<gene>
    <name evidence="7" type="ORF">LEA_15124</name>
</gene>
<feature type="transmembrane region" description="Helical" evidence="6">
    <location>
        <begin position="157"/>
        <end position="177"/>
    </location>
</feature>
<evidence type="ECO:0000256" key="5">
    <source>
        <dbReference type="ARBA" id="ARBA00023136"/>
    </source>
</evidence>
<dbReference type="AlphaFoldDB" id="K1SE88"/>
<comment type="caution">
    <text evidence="7">The sequence shown here is derived from an EMBL/GenBank/DDBJ whole genome shotgun (WGS) entry which is preliminary data.</text>
</comment>
<keyword evidence="2" id="KW-1003">Cell membrane</keyword>
<evidence type="ECO:0000256" key="4">
    <source>
        <dbReference type="ARBA" id="ARBA00022989"/>
    </source>
</evidence>
<evidence type="ECO:0000256" key="2">
    <source>
        <dbReference type="ARBA" id="ARBA00022475"/>
    </source>
</evidence>
<dbReference type="GO" id="GO:0005886">
    <property type="term" value="C:plasma membrane"/>
    <property type="evidence" value="ECO:0007669"/>
    <property type="project" value="UniProtKB-SubCell"/>
</dbReference>
<dbReference type="PANTHER" id="PTHR30250:SF11">
    <property type="entry name" value="O-ANTIGEN TRANSPORTER-RELATED"/>
    <property type="match status" value="1"/>
</dbReference>
<dbReference type="PANTHER" id="PTHR30250">
    <property type="entry name" value="PST FAMILY PREDICTED COLANIC ACID TRANSPORTER"/>
    <property type="match status" value="1"/>
</dbReference>
<feature type="non-terminal residue" evidence="7">
    <location>
        <position position="191"/>
    </location>
</feature>
<dbReference type="InterPro" id="IPR050833">
    <property type="entry name" value="Poly_Biosynth_Transport"/>
</dbReference>
<keyword evidence="5 6" id="KW-0472">Membrane</keyword>
<comment type="subcellular location">
    <subcellularLocation>
        <location evidence="1">Cell membrane</location>
        <topology evidence="1">Multi-pass membrane protein</topology>
    </subcellularLocation>
</comment>
<evidence type="ECO:0000256" key="1">
    <source>
        <dbReference type="ARBA" id="ARBA00004651"/>
    </source>
</evidence>
<evidence type="ECO:0000256" key="6">
    <source>
        <dbReference type="SAM" id="Phobius"/>
    </source>
</evidence>
<dbReference type="EMBL" id="AJWY01010318">
    <property type="protein sequence ID" value="EKC55868.1"/>
    <property type="molecule type" value="Genomic_DNA"/>
</dbReference>
<organism evidence="7">
    <name type="scientific">human gut metagenome</name>
    <dbReference type="NCBI Taxonomy" id="408170"/>
    <lineage>
        <taxon>unclassified sequences</taxon>
        <taxon>metagenomes</taxon>
        <taxon>organismal metagenomes</taxon>
    </lineage>
</organism>
<name>K1SE88_9ZZZZ</name>